<dbReference type="InterPro" id="IPR023997">
    <property type="entry name" value="TonB-dep_OMP_SusC/RagA_CS"/>
</dbReference>
<dbReference type="Proteomes" id="UP000647339">
    <property type="component" value="Unassembled WGS sequence"/>
</dbReference>
<organism evidence="10 11">
    <name type="scientific">Echinicola rosea</name>
    <dbReference type="NCBI Taxonomy" id="1807691"/>
    <lineage>
        <taxon>Bacteria</taxon>
        <taxon>Pseudomonadati</taxon>
        <taxon>Bacteroidota</taxon>
        <taxon>Cytophagia</taxon>
        <taxon>Cytophagales</taxon>
        <taxon>Cyclobacteriaceae</taxon>
        <taxon>Echinicola</taxon>
    </lineage>
</organism>
<evidence type="ECO:0000256" key="7">
    <source>
        <dbReference type="PROSITE-ProRule" id="PRU01360"/>
    </source>
</evidence>
<evidence type="ECO:0000256" key="2">
    <source>
        <dbReference type="ARBA" id="ARBA00022448"/>
    </source>
</evidence>
<evidence type="ECO:0000256" key="4">
    <source>
        <dbReference type="ARBA" id="ARBA00022692"/>
    </source>
</evidence>
<evidence type="ECO:0000256" key="5">
    <source>
        <dbReference type="ARBA" id="ARBA00023136"/>
    </source>
</evidence>
<evidence type="ECO:0000259" key="9">
    <source>
        <dbReference type="Pfam" id="PF07715"/>
    </source>
</evidence>
<keyword evidence="5 7" id="KW-0472">Membrane</keyword>
<accession>A0ABQ1V5W8</accession>
<comment type="caution">
    <text evidence="10">The sequence shown here is derived from an EMBL/GenBank/DDBJ whole genome shotgun (WGS) entry which is preliminary data.</text>
</comment>
<gene>
    <name evidence="10" type="ORF">GCM10011339_29420</name>
</gene>
<dbReference type="SUPFAM" id="SSF49464">
    <property type="entry name" value="Carboxypeptidase regulatory domain-like"/>
    <property type="match status" value="1"/>
</dbReference>
<dbReference type="InterPro" id="IPR037066">
    <property type="entry name" value="Plug_dom_sf"/>
</dbReference>
<name>A0ABQ1V5W8_9BACT</name>
<keyword evidence="4 7" id="KW-0812">Transmembrane</keyword>
<evidence type="ECO:0000256" key="1">
    <source>
        <dbReference type="ARBA" id="ARBA00004571"/>
    </source>
</evidence>
<keyword evidence="11" id="KW-1185">Reference proteome</keyword>
<dbReference type="Gene3D" id="2.170.130.10">
    <property type="entry name" value="TonB-dependent receptor, plug domain"/>
    <property type="match status" value="1"/>
</dbReference>
<dbReference type="Gene3D" id="2.40.170.20">
    <property type="entry name" value="TonB-dependent receptor, beta-barrel domain"/>
    <property type="match status" value="1"/>
</dbReference>
<feature type="domain" description="TonB-dependent receptor plug" evidence="9">
    <location>
        <begin position="246"/>
        <end position="353"/>
    </location>
</feature>
<dbReference type="InterPro" id="IPR036942">
    <property type="entry name" value="Beta-barrel_TonB_sf"/>
</dbReference>
<dbReference type="Gene3D" id="3.55.50.30">
    <property type="match status" value="1"/>
</dbReference>
<dbReference type="InterPro" id="IPR008969">
    <property type="entry name" value="CarboxyPept-like_regulatory"/>
</dbReference>
<evidence type="ECO:0000256" key="3">
    <source>
        <dbReference type="ARBA" id="ARBA00022452"/>
    </source>
</evidence>
<dbReference type="EMBL" id="BMIU01000015">
    <property type="protein sequence ID" value="GGF38983.1"/>
    <property type="molecule type" value="Genomic_DNA"/>
</dbReference>
<feature type="domain" description="Secretin/TonB short N-terminal" evidence="8">
    <location>
        <begin position="90"/>
        <end position="141"/>
    </location>
</feature>
<reference evidence="11" key="1">
    <citation type="journal article" date="2019" name="Int. J. Syst. Evol. Microbiol.">
        <title>The Global Catalogue of Microorganisms (GCM) 10K type strain sequencing project: providing services to taxonomists for standard genome sequencing and annotation.</title>
        <authorList>
            <consortium name="The Broad Institute Genomics Platform"/>
            <consortium name="The Broad Institute Genome Sequencing Center for Infectious Disease"/>
            <person name="Wu L."/>
            <person name="Ma J."/>
        </authorList>
    </citation>
    <scope>NUCLEOTIDE SEQUENCE [LARGE SCALE GENOMIC DNA]</scope>
    <source>
        <strain evidence="11">CGMCC 1.15407</strain>
    </source>
</reference>
<proteinExistence type="inferred from homology"/>
<evidence type="ECO:0000259" key="8">
    <source>
        <dbReference type="Pfam" id="PF07660"/>
    </source>
</evidence>
<evidence type="ECO:0000313" key="10">
    <source>
        <dbReference type="EMBL" id="GGF38983.1"/>
    </source>
</evidence>
<dbReference type="PROSITE" id="PS52016">
    <property type="entry name" value="TONB_DEPENDENT_REC_3"/>
    <property type="match status" value="1"/>
</dbReference>
<dbReference type="SUPFAM" id="SSF56935">
    <property type="entry name" value="Porins"/>
    <property type="match status" value="1"/>
</dbReference>
<keyword evidence="3 7" id="KW-1134">Transmembrane beta strand</keyword>
<dbReference type="Gene3D" id="2.60.40.1120">
    <property type="entry name" value="Carboxypeptidase-like, regulatory domain"/>
    <property type="match status" value="1"/>
</dbReference>
<dbReference type="InterPro" id="IPR023996">
    <property type="entry name" value="TonB-dep_OMP_SusC/RagA"/>
</dbReference>
<dbReference type="InterPro" id="IPR011662">
    <property type="entry name" value="Secretin/TonB_short_N"/>
</dbReference>
<dbReference type="InterPro" id="IPR012910">
    <property type="entry name" value="Plug_dom"/>
</dbReference>
<dbReference type="InterPro" id="IPR039426">
    <property type="entry name" value="TonB-dep_rcpt-like"/>
</dbReference>
<dbReference type="Pfam" id="PF07715">
    <property type="entry name" value="Plug"/>
    <property type="match status" value="1"/>
</dbReference>
<evidence type="ECO:0000313" key="11">
    <source>
        <dbReference type="Proteomes" id="UP000647339"/>
    </source>
</evidence>
<comment type="subcellular location">
    <subcellularLocation>
        <location evidence="1 7">Cell outer membrane</location>
        <topology evidence="1 7">Multi-pass membrane protein</topology>
    </subcellularLocation>
</comment>
<dbReference type="Pfam" id="PF07660">
    <property type="entry name" value="STN"/>
    <property type="match status" value="1"/>
</dbReference>
<protein>
    <submittedName>
        <fullName evidence="10">SusC/RagA family TonB-linked outer membrane protein</fullName>
    </submittedName>
</protein>
<evidence type="ECO:0000256" key="6">
    <source>
        <dbReference type="ARBA" id="ARBA00023237"/>
    </source>
</evidence>
<sequence length="1168" mass="130640">MEDFVIKNEFNHQMHIKSMKNLCKPKGKIFFRFRRALLSPPFLVMLILLTTLSPIQAFSAYGQEEKVSLNVENEPLEAVLYQIESQTSFKFIYNNNELNAAETITLSVQDKPLDEVLNTLFSQLEIEYQIIMDTQIVLKKKVDSDQSPVQARQALTIKGTVTDKDGAPLPGASILEKGTNNGTVADIDGNFTLEVSDGEAVLKVSYLGFIAQEYPLNGRTSIEIVLEEDVTGLDEVIVVGYGEQKKANITGAVAEVKGDVLEGRVIFSVAGGLQGLVPGLTVTSPSGQPGAGASNLLIRGVNTINSQTSPLVLIDGVAGGDINLLNPDDIESVTVLKDAASSAIYGARAANGVILVTTKKGSGEEKISLNYSNYFGIQTPIATPELVNGREYMTLENEARRARGVAVPYSEEAFEMYDSGNFPNDYSNTDWVSETYKSHSSQQNHNFNVQGQTDNSSYYLSYGYLEQTGLVVGDPYFSSRNNVRLRLDTKVVDRLKLDANISYVDFYKRDAGGAGTAGVFRLSQRISPLLPVMWQQPSEDGGWEDSPYWSYGSVTNPVRTAYESGYTKSKSRTLNGNFKATLDLIDGMYINAQYAYNYYTRDIKDWTATMPRFLADGTPHPANENIRNSIGNTHNTALTQTLLSTFNYDKVIGRHGFKVLAGYSQEWASMPRLYASRRNILMDGITQIDAGTEDIANGGTAEEWALRSYFGRLNYDFDQKYLFEANLRVDGTSRFSRDNRWGVFPSFSAGWKFTEEAFMDFAKPFLTVGKIRASWGELGNQNISGNYYPYLTEIERQVRAYPIGNKENVGFQQYSLANENIQWETIQMLNIGADFSMLKDRMTLSVDWFKKKNINALLKPIYPSLIGITSSSNLPLENIGAIENKGWEIALGWNDQVGEFRYGINANISDAQNEITDMGSSAASLGDNIRRVGDPVNAYYGYLTNGLAQIDDFESFDESTGRYVNPNFPVISSYADIIQPGDVIYRDISGEEGQPDGLIDEYDKVVFGDPYPRYSYGIRGFAAWKGFDFSFFLQGVGKVNGYLRDEARHAFINDYSVPKKVHLDRWTPENTDASYPRMYYQPDHNILFSNYWLEDASYLRLKNLQLGYSLPQQLIERIKLTKCRFYFTGENLFTITDYFGGFDPEVRETSGDAYPQVRTMALGVQLGF</sequence>
<keyword evidence="2 7" id="KW-0813">Transport</keyword>
<dbReference type="NCBIfam" id="TIGR04057">
    <property type="entry name" value="SusC_RagA_signa"/>
    <property type="match status" value="1"/>
</dbReference>
<dbReference type="Pfam" id="PF13715">
    <property type="entry name" value="CarbopepD_reg_2"/>
    <property type="match status" value="1"/>
</dbReference>
<comment type="similarity">
    <text evidence="7">Belongs to the TonB-dependent receptor family.</text>
</comment>
<dbReference type="NCBIfam" id="TIGR04056">
    <property type="entry name" value="OMP_RagA_SusC"/>
    <property type="match status" value="1"/>
</dbReference>
<keyword evidence="6 7" id="KW-0998">Cell outer membrane</keyword>